<dbReference type="GO" id="GO:0043590">
    <property type="term" value="C:bacterial nucleoid"/>
    <property type="evidence" value="ECO:0007669"/>
    <property type="project" value="TreeGrafter"/>
</dbReference>
<evidence type="ECO:0000256" key="5">
    <source>
        <dbReference type="ARBA" id="ARBA00023172"/>
    </source>
</evidence>
<evidence type="ECO:0000256" key="3">
    <source>
        <dbReference type="ARBA" id="ARBA00022296"/>
    </source>
</evidence>
<comment type="subcellular location">
    <subcellularLocation>
        <location evidence="1">Cytoplasm</location>
        <location evidence="1">Nucleoid</location>
    </subcellularLocation>
</comment>
<dbReference type="Proteomes" id="UP000004263">
    <property type="component" value="Unassembled WGS sequence"/>
</dbReference>
<sequence length="306" mass="34326">MQIRNFYWYALTKPLDDTASVAGKLSKAPFAPCMATQEMSQGWVAPAPNTDDLVYEAHGAILLMLKQEKRLLPASVINDFLAERVEAFEQAEGYAPSRKIKQQMKDEVVQDLLPRSFTKSLRLPVMIMPRQGWLFVLSSSSKTADDVTAFLRETLGSLPIALMNSEVSPAFTMTQWLQQPKTLPDNWTVGEEVELVDAEEASVRIKKQSLYSEEVTAHLDASKQVAKLALLWREDIQILLQDDLSIKRIKSIAEPDDMDMPEDPLARFAHEFAVTCQWLKPLCDDLLKALGGMDKALAASQSRNLV</sequence>
<dbReference type="GO" id="GO:0006310">
    <property type="term" value="P:DNA recombination"/>
    <property type="evidence" value="ECO:0007669"/>
    <property type="project" value="UniProtKB-KW"/>
</dbReference>
<dbReference type="NCBIfam" id="NF001464">
    <property type="entry name" value="PRK00321.1-5"/>
    <property type="match status" value="1"/>
</dbReference>
<dbReference type="STRING" id="207949.RED65_05474"/>
<dbReference type="GO" id="GO:0003690">
    <property type="term" value="F:double-stranded DNA binding"/>
    <property type="evidence" value="ECO:0007669"/>
    <property type="project" value="TreeGrafter"/>
</dbReference>
<dbReference type="PANTHER" id="PTHR38103:SF1">
    <property type="entry name" value="RECOMBINATION-ASSOCIATED PROTEIN RDGC"/>
    <property type="match status" value="1"/>
</dbReference>
<dbReference type="GO" id="GO:0000018">
    <property type="term" value="P:regulation of DNA recombination"/>
    <property type="evidence" value="ECO:0007669"/>
    <property type="project" value="TreeGrafter"/>
</dbReference>
<keyword evidence="7" id="KW-1185">Reference proteome</keyword>
<dbReference type="OrthoDB" id="5290530at2"/>
<organism evidence="6 7">
    <name type="scientific">Bermanella marisrubri</name>
    <dbReference type="NCBI Taxonomy" id="207949"/>
    <lineage>
        <taxon>Bacteria</taxon>
        <taxon>Pseudomonadati</taxon>
        <taxon>Pseudomonadota</taxon>
        <taxon>Gammaproteobacteria</taxon>
        <taxon>Oceanospirillales</taxon>
        <taxon>Oceanospirillaceae</taxon>
        <taxon>Bermanella</taxon>
    </lineage>
</organism>
<evidence type="ECO:0000256" key="4">
    <source>
        <dbReference type="ARBA" id="ARBA00022490"/>
    </source>
</evidence>
<evidence type="ECO:0000256" key="1">
    <source>
        <dbReference type="ARBA" id="ARBA00004453"/>
    </source>
</evidence>
<evidence type="ECO:0000313" key="7">
    <source>
        <dbReference type="Proteomes" id="UP000004263"/>
    </source>
</evidence>
<name>Q1N0M2_9GAMM</name>
<gene>
    <name evidence="6" type="primary">rdgC</name>
    <name evidence="6" type="ORF">RED65_05474</name>
</gene>
<dbReference type="AlphaFoldDB" id="Q1N0M2"/>
<reference evidence="6 7" key="1">
    <citation type="submission" date="2006-03" db="EMBL/GenBank/DDBJ databases">
        <authorList>
            <person name="Pinhassi J."/>
            <person name="Pedros-Alio C."/>
            <person name="Ferriera S."/>
            <person name="Johnson J."/>
            <person name="Kravitz S."/>
            <person name="Halpern A."/>
            <person name="Remington K."/>
            <person name="Beeson K."/>
            <person name="Tran B."/>
            <person name="Rogers Y.-H."/>
            <person name="Friedman R."/>
            <person name="Venter J.C."/>
        </authorList>
    </citation>
    <scope>NUCLEOTIDE SEQUENCE [LARGE SCALE GENOMIC DNA]</scope>
    <source>
        <strain evidence="6 7">RED65</strain>
    </source>
</reference>
<accession>Q1N0M2</accession>
<dbReference type="EMBL" id="AAQH01000013">
    <property type="protein sequence ID" value="EAT11811.1"/>
    <property type="molecule type" value="Genomic_DNA"/>
</dbReference>
<dbReference type="PANTHER" id="PTHR38103">
    <property type="entry name" value="RECOMBINATION-ASSOCIATED PROTEIN RDGC"/>
    <property type="match status" value="1"/>
</dbReference>
<evidence type="ECO:0000256" key="2">
    <source>
        <dbReference type="ARBA" id="ARBA00008657"/>
    </source>
</evidence>
<evidence type="ECO:0000313" key="6">
    <source>
        <dbReference type="EMBL" id="EAT11811.1"/>
    </source>
</evidence>
<keyword evidence="5" id="KW-0233">DNA recombination</keyword>
<dbReference type="InterPro" id="IPR007476">
    <property type="entry name" value="RdgC"/>
</dbReference>
<dbReference type="Pfam" id="PF04381">
    <property type="entry name" value="RdgC"/>
    <property type="match status" value="1"/>
</dbReference>
<protein>
    <recommendedName>
        <fullName evidence="3">Recombination-associated protein RdgC</fullName>
    </recommendedName>
</protein>
<keyword evidence="4" id="KW-0963">Cytoplasm</keyword>
<dbReference type="RefSeq" id="WP_007016412.1">
    <property type="nucleotide sequence ID" value="NZ_AAQH01000013.1"/>
</dbReference>
<comment type="similarity">
    <text evidence="2">Belongs to the RdgC family.</text>
</comment>
<comment type="caution">
    <text evidence="6">The sequence shown here is derived from an EMBL/GenBank/DDBJ whole genome shotgun (WGS) entry which is preliminary data.</text>
</comment>
<dbReference type="HOGENOM" id="CLU_052038_0_0_6"/>
<proteinExistence type="inferred from homology"/>